<dbReference type="SUPFAM" id="SSF53649">
    <property type="entry name" value="Alkaline phosphatase-like"/>
    <property type="match status" value="1"/>
</dbReference>
<dbReference type="InterPro" id="IPR000727">
    <property type="entry name" value="T_SNARE_dom"/>
</dbReference>
<feature type="domain" description="T-SNARE coiled-coil homology" evidence="8">
    <location>
        <begin position="277"/>
        <end position="324"/>
    </location>
</feature>
<dbReference type="RefSeq" id="WP_117302436.1">
    <property type="nucleotide sequence ID" value="NZ_QVQT02000006.1"/>
</dbReference>
<feature type="active site" description="Phosphothreonine intermediate" evidence="4">
    <location>
        <position position="104"/>
    </location>
</feature>
<feature type="signal peptide" evidence="7">
    <location>
        <begin position="1"/>
        <end position="22"/>
    </location>
</feature>
<evidence type="ECO:0000256" key="5">
    <source>
        <dbReference type="PIRSR" id="PIRSR031924-51"/>
    </source>
</evidence>
<dbReference type="InterPro" id="IPR026263">
    <property type="entry name" value="Alkaline_phosphatase_prok"/>
</dbReference>
<dbReference type="InterPro" id="IPR002591">
    <property type="entry name" value="Phosphodiest/P_Trfase"/>
</dbReference>
<dbReference type="Proteomes" id="UP000264702">
    <property type="component" value="Unassembled WGS sequence"/>
</dbReference>
<dbReference type="InterPro" id="IPR017850">
    <property type="entry name" value="Alkaline_phosphatase_core_sf"/>
</dbReference>
<dbReference type="PIRSF" id="PIRSF031924">
    <property type="entry name" value="Pi-irrepressible_AP"/>
    <property type="match status" value="1"/>
</dbReference>
<dbReference type="CDD" id="cd16016">
    <property type="entry name" value="AP-SPAP"/>
    <property type="match status" value="1"/>
</dbReference>
<evidence type="ECO:0000256" key="2">
    <source>
        <dbReference type="ARBA" id="ARBA00022723"/>
    </source>
</evidence>
<keyword evidence="10" id="KW-1185">Reference proteome</keyword>
<dbReference type="Gene3D" id="3.40.720.10">
    <property type="entry name" value="Alkaline Phosphatase, subunit A"/>
    <property type="match status" value="2"/>
</dbReference>
<protein>
    <submittedName>
        <fullName evidence="9">Alkaline phosphatase family protein</fullName>
    </submittedName>
</protein>
<evidence type="ECO:0000256" key="1">
    <source>
        <dbReference type="ARBA" id="ARBA00022553"/>
    </source>
</evidence>
<dbReference type="EMBL" id="QVQT01000006">
    <property type="protein sequence ID" value="RFU15442.1"/>
    <property type="molecule type" value="Genomic_DNA"/>
</dbReference>
<dbReference type="PROSITE" id="PS50192">
    <property type="entry name" value="T_SNARE"/>
    <property type="match status" value="1"/>
</dbReference>
<dbReference type="GO" id="GO:0046872">
    <property type="term" value="F:metal ion binding"/>
    <property type="evidence" value="ECO:0007669"/>
    <property type="project" value="UniProtKB-KW"/>
</dbReference>
<comment type="caution">
    <text evidence="9">The sequence shown here is derived from an EMBL/GenBank/DDBJ whole genome shotgun (WGS) entry which is preliminary data.</text>
</comment>
<proteinExistence type="predicted"/>
<dbReference type="OrthoDB" id="9771966at2"/>
<keyword evidence="3 7" id="KW-0732">Signal</keyword>
<dbReference type="GO" id="GO:0004035">
    <property type="term" value="F:alkaline phosphatase activity"/>
    <property type="evidence" value="ECO:0007669"/>
    <property type="project" value="InterPro"/>
</dbReference>
<evidence type="ECO:0000259" key="8">
    <source>
        <dbReference type="PROSITE" id="PS50192"/>
    </source>
</evidence>
<organism evidence="9 10">
    <name type="scientific">Paracidobacterium acidisoli</name>
    <dbReference type="NCBI Taxonomy" id="2303751"/>
    <lineage>
        <taxon>Bacteria</taxon>
        <taxon>Pseudomonadati</taxon>
        <taxon>Acidobacteriota</taxon>
        <taxon>Terriglobia</taxon>
        <taxon>Terriglobales</taxon>
        <taxon>Acidobacteriaceae</taxon>
        <taxon>Paracidobacterium</taxon>
    </lineage>
</organism>
<dbReference type="Pfam" id="PF01663">
    <property type="entry name" value="Phosphodiest"/>
    <property type="match status" value="1"/>
</dbReference>
<keyword evidence="2" id="KW-0479">Metal-binding</keyword>
<accession>A0A372IKH4</accession>
<evidence type="ECO:0000256" key="3">
    <source>
        <dbReference type="ARBA" id="ARBA00022729"/>
    </source>
</evidence>
<dbReference type="PANTHER" id="PTHR10151">
    <property type="entry name" value="ECTONUCLEOTIDE PYROPHOSPHATASE/PHOSPHODIESTERASE"/>
    <property type="match status" value="1"/>
</dbReference>
<evidence type="ECO:0000313" key="9">
    <source>
        <dbReference type="EMBL" id="RFU15442.1"/>
    </source>
</evidence>
<sequence>MPKRLLLPLLACCILSLQPAVAQPAPQVRHAATARSKAAAAIPVPPPSAYNGHPKLAIILVLDQFRGDYLDRWRADFKAHGFNLFLAHGAYFPDCYYEYANTETAPGHSTIGTGAYSDGHGINSNQWWDLNRSKDHPVTSVEDERYALVGLPQGEKTTPGVSPRNEMASTVGDELRLATQGQSLVYGVSLKDRAAILPAGATANGAFWIDQASGRFITSTFYMQQLPQWVQDFDNGHDIAEAEQAANASGTKNFYHDVGATPAAVSYELSFAKALIESTQLGHHDTTDMLTLSISSTDILGHQVGPDAPEQRAMIDAVDADLDDFFTWLDKNVDGGLGNVWIALTADHGVAPVPAVAAQMGLNAATIDMKKLLAGLNDAVNTKFSPGEKVEYLLPDQSLPYLSLNQPSFERAGINEQEAEQAVEDALPGAFNALVPEEPTAGAAQTKLPPRPALFRSYTREQLAQGQLPPTPFGEILAHSYSPNGGWYVMVTPEAFQMAGTPGSKGTNHYTPYAYDRHVPLAFYGAPFAPATYHGRVQPVDLAATFASLLGINQPSASVGQILTQALKPESEVTYPKPPAVRPHARAERSHKAAGTAAKTGGTQQ</sequence>
<feature type="compositionally biased region" description="Low complexity" evidence="6">
    <location>
        <begin position="593"/>
        <end position="605"/>
    </location>
</feature>
<dbReference type="PANTHER" id="PTHR10151:SF120">
    <property type="entry name" value="BIS(5'-ADENOSYL)-TRIPHOSPHATASE"/>
    <property type="match status" value="1"/>
</dbReference>
<reference evidence="9 10" key="1">
    <citation type="submission" date="2018-08" db="EMBL/GenBank/DDBJ databases">
        <title>Acidipila sp. 4G-K13, an acidobacterium isolated from forest soil.</title>
        <authorList>
            <person name="Gao Z.-H."/>
            <person name="Qiu L.-H."/>
        </authorList>
    </citation>
    <scope>NUCLEOTIDE SEQUENCE [LARGE SCALE GENOMIC DNA]</scope>
    <source>
        <strain evidence="9 10">4G-K13</strain>
    </source>
</reference>
<evidence type="ECO:0000256" key="7">
    <source>
        <dbReference type="SAM" id="SignalP"/>
    </source>
</evidence>
<evidence type="ECO:0000256" key="4">
    <source>
        <dbReference type="PIRSR" id="PIRSR031924-50"/>
    </source>
</evidence>
<evidence type="ECO:0000256" key="6">
    <source>
        <dbReference type="SAM" id="MobiDB-lite"/>
    </source>
</evidence>
<keyword evidence="1 4" id="KW-0597">Phosphoprotein</keyword>
<name>A0A372IKH4_9BACT</name>
<gene>
    <name evidence="9" type="ORF">D0Y96_17435</name>
</gene>
<feature type="chain" id="PRO_5016737589" evidence="7">
    <location>
        <begin position="23"/>
        <end position="605"/>
    </location>
</feature>
<feature type="binding site" evidence="5">
    <location>
        <begin position="191"/>
        <end position="193"/>
    </location>
    <ligand>
        <name>substrate</name>
    </ligand>
</feature>
<feature type="region of interest" description="Disordered" evidence="6">
    <location>
        <begin position="570"/>
        <end position="605"/>
    </location>
</feature>
<evidence type="ECO:0000313" key="10">
    <source>
        <dbReference type="Proteomes" id="UP000264702"/>
    </source>
</evidence>
<dbReference type="AlphaFoldDB" id="A0A372IKH4"/>
<feature type="binding site" evidence="5">
    <location>
        <position position="125"/>
    </location>
    <ligand>
        <name>substrate</name>
    </ligand>
</feature>